<keyword evidence="3" id="KW-0133">Cell shape</keyword>
<dbReference type="EMBL" id="MHUF01000005">
    <property type="protein sequence ID" value="OHA72989.1"/>
    <property type="molecule type" value="Genomic_DNA"/>
</dbReference>
<dbReference type="Proteomes" id="UP000177287">
    <property type="component" value="Unassembled WGS sequence"/>
</dbReference>
<dbReference type="PANTHER" id="PTHR36174:SF1">
    <property type="entry name" value="LIPID II:GLYCINE GLYCYLTRANSFERASE"/>
    <property type="match status" value="1"/>
</dbReference>
<reference evidence="8 9" key="1">
    <citation type="journal article" date="2016" name="Nat. Commun.">
        <title>Thousands of microbial genomes shed light on interconnected biogeochemical processes in an aquifer system.</title>
        <authorList>
            <person name="Anantharaman K."/>
            <person name="Brown C.T."/>
            <person name="Hug L.A."/>
            <person name="Sharon I."/>
            <person name="Castelle C.J."/>
            <person name="Probst A.J."/>
            <person name="Thomas B.C."/>
            <person name="Singh A."/>
            <person name="Wilkins M.J."/>
            <person name="Karaoz U."/>
            <person name="Brodie E.L."/>
            <person name="Williams K.H."/>
            <person name="Hubbard S.S."/>
            <person name="Banfield J.F."/>
        </authorList>
    </citation>
    <scope>NUCLEOTIDE SEQUENCE [LARGE SCALE GENOMIC DNA]</scope>
</reference>
<dbReference type="GO" id="GO:0016755">
    <property type="term" value="F:aminoacyltransferase activity"/>
    <property type="evidence" value="ECO:0007669"/>
    <property type="project" value="InterPro"/>
</dbReference>
<dbReference type="Pfam" id="PF13480">
    <property type="entry name" value="Acetyltransf_6"/>
    <property type="match status" value="1"/>
</dbReference>
<evidence type="ECO:0000313" key="9">
    <source>
        <dbReference type="Proteomes" id="UP000177287"/>
    </source>
</evidence>
<evidence type="ECO:0000259" key="7">
    <source>
        <dbReference type="Pfam" id="PF13480"/>
    </source>
</evidence>
<dbReference type="GO" id="GO:0071555">
    <property type="term" value="P:cell wall organization"/>
    <property type="evidence" value="ECO:0007669"/>
    <property type="project" value="UniProtKB-KW"/>
</dbReference>
<dbReference type="InterPro" id="IPR050644">
    <property type="entry name" value="PG_Glycine_Bridge_Synth"/>
</dbReference>
<dbReference type="InterPro" id="IPR038740">
    <property type="entry name" value="BioF2-like_GNAT_dom"/>
</dbReference>
<dbReference type="GO" id="GO:0009252">
    <property type="term" value="P:peptidoglycan biosynthetic process"/>
    <property type="evidence" value="ECO:0007669"/>
    <property type="project" value="UniProtKB-KW"/>
</dbReference>
<gene>
    <name evidence="8" type="ORF">A3A27_00725</name>
</gene>
<dbReference type="AlphaFoldDB" id="A0A1G2RKU6"/>
<evidence type="ECO:0000313" key="8">
    <source>
        <dbReference type="EMBL" id="OHA72989.1"/>
    </source>
</evidence>
<dbReference type="Gene3D" id="3.40.630.30">
    <property type="match status" value="2"/>
</dbReference>
<proteinExistence type="inferred from homology"/>
<evidence type="ECO:0000256" key="3">
    <source>
        <dbReference type="ARBA" id="ARBA00022960"/>
    </source>
</evidence>
<evidence type="ECO:0000256" key="4">
    <source>
        <dbReference type="ARBA" id="ARBA00022984"/>
    </source>
</evidence>
<keyword evidence="4" id="KW-0573">Peptidoglycan synthesis</keyword>
<evidence type="ECO:0000256" key="2">
    <source>
        <dbReference type="ARBA" id="ARBA00022679"/>
    </source>
</evidence>
<dbReference type="GO" id="GO:0008360">
    <property type="term" value="P:regulation of cell shape"/>
    <property type="evidence" value="ECO:0007669"/>
    <property type="project" value="UniProtKB-KW"/>
</dbReference>
<dbReference type="InterPro" id="IPR003447">
    <property type="entry name" value="FEMABX"/>
</dbReference>
<dbReference type="SUPFAM" id="SSF55729">
    <property type="entry name" value="Acyl-CoA N-acyltransferases (Nat)"/>
    <property type="match status" value="2"/>
</dbReference>
<feature type="domain" description="BioF2-like acetyltransferase" evidence="7">
    <location>
        <begin position="153"/>
        <end position="287"/>
    </location>
</feature>
<keyword evidence="6" id="KW-0961">Cell wall biogenesis/degradation</keyword>
<keyword evidence="2" id="KW-0808">Transferase</keyword>
<evidence type="ECO:0000256" key="5">
    <source>
        <dbReference type="ARBA" id="ARBA00023315"/>
    </source>
</evidence>
<protein>
    <recommendedName>
        <fullName evidence="7">BioF2-like acetyltransferase domain-containing protein</fullName>
    </recommendedName>
</protein>
<evidence type="ECO:0000256" key="6">
    <source>
        <dbReference type="ARBA" id="ARBA00023316"/>
    </source>
</evidence>
<sequence>MEVREITQKDIWEKFLFQQTGKTFLHSWSWGEFQEALGNKVWRFGMFAGDELLSVALVVKVHAKRGSFLLVPHGPVGSATKVVVLQALLEKLKTLAEKEEVSFIRMNPIFERTEENTTMFRSLGFRPAPIQTHPEASWKLGLTPSEDELFHAMRKTTRYLIRHAQMNPDVAISLSNDPKDVEVFSKLHNKVSKRQHFVPFSLEYLEKEFGVFGKNNEVALFWAKHKGEIAAGSFVIFWSGIGFYHHAVSLNEYAKYSLPYLLQWHALQEAKKRGCRLYDFWGYVDPLKHKGHPWAGPTLFKMGFGGKAHEYVKTQDFVLSPKYWLTYFFESVRKIRRGL</sequence>
<name>A0A1G2RKU6_9BACT</name>
<organism evidence="8 9">
    <name type="scientific">Candidatus Wildermuthbacteria bacterium RIFCSPLOWO2_01_FULL_47_18</name>
    <dbReference type="NCBI Taxonomy" id="1802460"/>
    <lineage>
        <taxon>Bacteria</taxon>
        <taxon>Candidatus Wildermuthiibacteriota</taxon>
    </lineage>
</organism>
<dbReference type="InterPro" id="IPR016181">
    <property type="entry name" value="Acyl_CoA_acyltransferase"/>
</dbReference>
<comment type="caution">
    <text evidence="8">The sequence shown here is derived from an EMBL/GenBank/DDBJ whole genome shotgun (WGS) entry which is preliminary data.</text>
</comment>
<dbReference type="PROSITE" id="PS51191">
    <property type="entry name" value="FEMABX"/>
    <property type="match status" value="1"/>
</dbReference>
<comment type="similarity">
    <text evidence="1">Belongs to the FemABX family.</text>
</comment>
<dbReference type="PANTHER" id="PTHR36174">
    <property type="entry name" value="LIPID II:GLYCINE GLYCYLTRANSFERASE"/>
    <property type="match status" value="1"/>
</dbReference>
<accession>A0A1G2RKU6</accession>
<keyword evidence="5" id="KW-0012">Acyltransferase</keyword>
<evidence type="ECO:0000256" key="1">
    <source>
        <dbReference type="ARBA" id="ARBA00009943"/>
    </source>
</evidence>